<evidence type="ECO:0000313" key="3">
    <source>
        <dbReference type="Proteomes" id="UP000000310"/>
    </source>
</evidence>
<keyword evidence="1" id="KW-1133">Transmembrane helix</keyword>
<dbReference type="OrthoDB" id="3457556at2"/>
<evidence type="ECO:0008006" key="4">
    <source>
        <dbReference type="Google" id="ProtNLM"/>
    </source>
</evidence>
<dbReference type="AlphaFoldDB" id="F0SEG2"/>
<feature type="transmembrane region" description="Helical" evidence="1">
    <location>
        <begin position="99"/>
        <end position="119"/>
    </location>
</feature>
<dbReference type="HOGENOM" id="CLU_054358_0_0_10"/>
<reference evidence="3" key="2">
    <citation type="submission" date="2011-02" db="EMBL/GenBank/DDBJ databases">
        <title>The complete genome of Pedobacter saltans DSM 12145.</title>
        <authorList>
            <consortium name="US DOE Joint Genome Institute (JGI-PGF)"/>
            <person name="Lucas S."/>
            <person name="Copeland A."/>
            <person name="Lapidus A."/>
            <person name="Bruce D."/>
            <person name="Goodwin L."/>
            <person name="Pitluck S."/>
            <person name="Kyrpides N."/>
            <person name="Mavromatis K."/>
            <person name="Pagani I."/>
            <person name="Ivanova N."/>
            <person name="Ovchinnikova G."/>
            <person name="Lu M."/>
            <person name="Detter J.C."/>
            <person name="Han C."/>
            <person name="Land M."/>
            <person name="Hauser L."/>
            <person name="Markowitz V."/>
            <person name="Cheng J.-F."/>
            <person name="Hugenholtz P."/>
            <person name="Woyke T."/>
            <person name="Wu D."/>
            <person name="Tindall B."/>
            <person name="Pomrenke H.G."/>
            <person name="Brambilla E."/>
            <person name="Klenk H.-P."/>
            <person name="Eisen J.A."/>
        </authorList>
    </citation>
    <scope>NUCLEOTIDE SEQUENCE [LARGE SCALE GENOMIC DNA]</scope>
    <source>
        <strain evidence="3">ATCC 51119 / DSM 12145 / JCM 21818 / LMG 10337 / NBRC 100064 / NCIMB 13643</strain>
    </source>
</reference>
<accession>F0SEG2</accession>
<dbReference type="EMBL" id="CP002545">
    <property type="protein sequence ID" value="ADY50827.1"/>
    <property type="molecule type" value="Genomic_DNA"/>
</dbReference>
<keyword evidence="1" id="KW-0472">Membrane</keyword>
<feature type="transmembrane region" description="Helical" evidence="1">
    <location>
        <begin position="196"/>
        <end position="214"/>
    </location>
</feature>
<dbReference type="Pfam" id="PF13536">
    <property type="entry name" value="EmrE"/>
    <property type="match status" value="1"/>
</dbReference>
<dbReference type="Proteomes" id="UP000000310">
    <property type="component" value="Chromosome"/>
</dbReference>
<dbReference type="eggNOG" id="COG0697">
    <property type="taxonomic scope" value="Bacteria"/>
</dbReference>
<organism evidence="2 3">
    <name type="scientific">Pseudopedobacter saltans (strain ATCC 51119 / DSM 12145 / JCM 21818 / CCUG 39354 / LMG 10337 / NBRC 100064 / NCIMB 13643)</name>
    <name type="common">Pedobacter saltans</name>
    <dbReference type="NCBI Taxonomy" id="762903"/>
    <lineage>
        <taxon>Bacteria</taxon>
        <taxon>Pseudomonadati</taxon>
        <taxon>Bacteroidota</taxon>
        <taxon>Sphingobacteriia</taxon>
        <taxon>Sphingobacteriales</taxon>
        <taxon>Sphingobacteriaceae</taxon>
        <taxon>Pseudopedobacter</taxon>
    </lineage>
</organism>
<dbReference type="InterPro" id="IPR032713">
    <property type="entry name" value="EmrE"/>
</dbReference>
<dbReference type="RefSeq" id="WP_013631330.1">
    <property type="nucleotide sequence ID" value="NC_015177.1"/>
</dbReference>
<feature type="transmembrane region" description="Helical" evidence="1">
    <location>
        <begin position="226"/>
        <end position="245"/>
    </location>
</feature>
<feature type="transmembrane region" description="Helical" evidence="1">
    <location>
        <begin position="257"/>
        <end position="280"/>
    </location>
</feature>
<protein>
    <recommendedName>
        <fullName evidence="4">Multidrug resistance efflux transporter family protein</fullName>
    </recommendedName>
</protein>
<dbReference type="KEGG" id="psn:Pedsa_0241"/>
<feature type="transmembrane region" description="Helical" evidence="1">
    <location>
        <begin position="154"/>
        <end position="175"/>
    </location>
</feature>
<feature type="transmembrane region" description="Helical" evidence="1">
    <location>
        <begin position="131"/>
        <end position="148"/>
    </location>
</feature>
<sequence length="310" mass="33835">MGQTNKAILFGLVSAFFFSATYIFNKSMALSGGDFLWSASLRYIITLPIILLIALFNKEAKILFSSFFKSPGPWLLWGTVGFGLFYLCLTAAAAISPAWLIAGTFQTTIIAGLFLSPFIYKDNRRKIPQKALYASTIILSGVLLSQIGEIQRESSSSLILGTLLVILAAIFFPLGNRKILLYQERSSTKLSPIQRVACMTLGSMPLWFIISAIAYERSGFPSENQIIQSGLISLFSTIIATVIFFKATEMAGNNAEALGAVEATQSIEIVITLIAEILFLNAAFPSLLGCIGILVIILGIYYYSLVSVKR</sequence>
<gene>
    <name evidence="2" type="ordered locus">Pedsa_0241</name>
</gene>
<keyword evidence="3" id="KW-1185">Reference proteome</keyword>
<feature type="transmembrane region" description="Helical" evidence="1">
    <location>
        <begin position="7"/>
        <end position="24"/>
    </location>
</feature>
<feature type="transmembrane region" description="Helical" evidence="1">
    <location>
        <begin position="74"/>
        <end position="93"/>
    </location>
</feature>
<keyword evidence="1" id="KW-0812">Transmembrane</keyword>
<reference evidence="2 3" key="1">
    <citation type="journal article" date="2011" name="Stand. Genomic Sci.">
        <title>Complete genome sequence of the gliding, heparinolytic Pedobacter saltans type strain (113).</title>
        <authorList>
            <person name="Liolios K."/>
            <person name="Sikorski J."/>
            <person name="Lu M."/>
            <person name="Nolan M."/>
            <person name="Lapidus A."/>
            <person name="Lucas S."/>
            <person name="Hammon N."/>
            <person name="Deshpande S."/>
            <person name="Cheng J.F."/>
            <person name="Tapia R."/>
            <person name="Han C."/>
            <person name="Goodwin L."/>
            <person name="Pitluck S."/>
            <person name="Huntemann M."/>
            <person name="Ivanova N."/>
            <person name="Pagani I."/>
            <person name="Mavromatis K."/>
            <person name="Ovchinikova G."/>
            <person name="Pati A."/>
            <person name="Chen A."/>
            <person name="Palaniappan K."/>
            <person name="Land M."/>
            <person name="Hauser L."/>
            <person name="Brambilla E.M."/>
            <person name="Kotsyurbenko O."/>
            <person name="Rohde M."/>
            <person name="Tindall B.J."/>
            <person name="Abt B."/>
            <person name="Goker M."/>
            <person name="Detter J.C."/>
            <person name="Woyke T."/>
            <person name="Bristow J."/>
            <person name="Eisen J.A."/>
            <person name="Markowitz V."/>
            <person name="Hugenholtz P."/>
            <person name="Klenk H.P."/>
            <person name="Kyrpides N.C."/>
        </authorList>
    </citation>
    <scope>NUCLEOTIDE SEQUENCE [LARGE SCALE GENOMIC DNA]</scope>
    <source>
        <strain evidence="3">ATCC 51119 / DSM 12145 / JCM 21818 / LMG 10337 / NBRC 100064 / NCIMB 13643</strain>
    </source>
</reference>
<feature type="transmembrane region" description="Helical" evidence="1">
    <location>
        <begin position="36"/>
        <end position="54"/>
    </location>
</feature>
<evidence type="ECO:0000256" key="1">
    <source>
        <dbReference type="SAM" id="Phobius"/>
    </source>
</evidence>
<dbReference type="STRING" id="762903.Pedsa_0241"/>
<feature type="transmembrane region" description="Helical" evidence="1">
    <location>
        <begin position="286"/>
        <end position="305"/>
    </location>
</feature>
<proteinExistence type="predicted"/>
<name>F0SEG2_PSESL</name>
<evidence type="ECO:0000313" key="2">
    <source>
        <dbReference type="EMBL" id="ADY50827.1"/>
    </source>
</evidence>